<dbReference type="EMBL" id="CP035108">
    <property type="protein sequence ID" value="QAR32974.1"/>
    <property type="molecule type" value="Genomic_DNA"/>
</dbReference>
<dbReference type="AlphaFoldDB" id="A0A3R5Y6N0"/>
<evidence type="ECO:0000259" key="1">
    <source>
        <dbReference type="PROSITE" id="PS50112"/>
    </source>
</evidence>
<feature type="domain" description="PAS" evidence="1">
    <location>
        <begin position="14"/>
        <end position="36"/>
    </location>
</feature>
<protein>
    <recommendedName>
        <fullName evidence="1">PAS domain-containing protein</fullName>
    </recommendedName>
</protein>
<proteinExistence type="predicted"/>
<accession>A0A3R5Y6N0</accession>
<dbReference type="RefSeq" id="WP_128466260.1">
    <property type="nucleotide sequence ID" value="NZ_CP035108.1"/>
</dbReference>
<dbReference type="Proteomes" id="UP000287502">
    <property type="component" value="Chromosome"/>
</dbReference>
<dbReference type="KEGG" id="gtl:EP073_05990"/>
<reference evidence="2 3" key="1">
    <citation type="submission" date="2019-01" db="EMBL/GenBank/DDBJ databases">
        <title>Geovibrio thiophilus DSM 11263, complete genome.</title>
        <authorList>
            <person name="Spring S."/>
            <person name="Bunk B."/>
            <person name="Sproer C."/>
        </authorList>
    </citation>
    <scope>NUCLEOTIDE SEQUENCE [LARGE SCALE GENOMIC DNA]</scope>
    <source>
        <strain evidence="2 3">DSM 11263</strain>
    </source>
</reference>
<dbReference type="PROSITE" id="PS50112">
    <property type="entry name" value="PAS"/>
    <property type="match status" value="1"/>
</dbReference>
<sequence>MKVDYSSYNRHTYPVIIFDADGTLIYMNESAHRIFGEFSCGKHKCHFIFRGFETECKNYMNCVCGREAACLNGKASFVREAQTLSGNAFFIVERHRIQESEHYMEYLYDITQTASSYIDNGWMTKYELENMMLDTESSPYGHSAKNI</sequence>
<evidence type="ECO:0000313" key="2">
    <source>
        <dbReference type="EMBL" id="QAR32974.1"/>
    </source>
</evidence>
<dbReference type="InterPro" id="IPR000014">
    <property type="entry name" value="PAS"/>
</dbReference>
<organism evidence="2 3">
    <name type="scientific">Geovibrio thiophilus</name>
    <dbReference type="NCBI Taxonomy" id="139438"/>
    <lineage>
        <taxon>Bacteria</taxon>
        <taxon>Pseudomonadati</taxon>
        <taxon>Deferribacterota</taxon>
        <taxon>Deferribacteres</taxon>
        <taxon>Deferribacterales</taxon>
        <taxon>Geovibrionaceae</taxon>
        <taxon>Geovibrio</taxon>
    </lineage>
</organism>
<name>A0A3R5Y6N0_9BACT</name>
<keyword evidence="3" id="KW-1185">Reference proteome</keyword>
<gene>
    <name evidence="2" type="ORF">EP073_05990</name>
</gene>
<evidence type="ECO:0000313" key="3">
    <source>
        <dbReference type="Proteomes" id="UP000287502"/>
    </source>
</evidence>
<dbReference type="OrthoDB" id="9855265at2"/>